<organism evidence="3 4">
    <name type="scientific">Actinopolymorpha cephalotaxi</name>
    <dbReference type="NCBI Taxonomy" id="504797"/>
    <lineage>
        <taxon>Bacteria</taxon>
        <taxon>Bacillati</taxon>
        <taxon>Actinomycetota</taxon>
        <taxon>Actinomycetes</taxon>
        <taxon>Propionibacteriales</taxon>
        <taxon>Actinopolymorphaceae</taxon>
        <taxon>Actinopolymorpha</taxon>
    </lineage>
</organism>
<proteinExistence type="predicted"/>
<protein>
    <submittedName>
        <fullName evidence="3">CRISPR system Cascade subunit CasD</fullName>
    </submittedName>
</protein>
<dbReference type="NCBIfam" id="TIGR01868">
    <property type="entry name" value="casD_Cas5e"/>
    <property type="match status" value="1"/>
</dbReference>
<keyword evidence="1" id="KW-0051">Antiviral defense</keyword>
<name>A0A1I3CF57_9ACTN</name>
<dbReference type="GO" id="GO:0043571">
    <property type="term" value="P:maintenance of CRISPR repeat elements"/>
    <property type="evidence" value="ECO:0007669"/>
    <property type="project" value="InterPro"/>
</dbReference>
<dbReference type="CDD" id="cd09645">
    <property type="entry name" value="Cas5_I-E"/>
    <property type="match status" value="1"/>
</dbReference>
<accession>A0A1I3CF57</accession>
<dbReference type="Gene3D" id="3.30.70.2660">
    <property type="match status" value="1"/>
</dbReference>
<dbReference type="InterPro" id="IPR021124">
    <property type="entry name" value="CRISPR-assoc_prot_Cas5"/>
</dbReference>
<dbReference type="EMBL" id="FOOI01000033">
    <property type="protein sequence ID" value="SFH73075.1"/>
    <property type="molecule type" value="Genomic_DNA"/>
</dbReference>
<dbReference type="RefSeq" id="WP_092890786.1">
    <property type="nucleotide sequence ID" value="NZ_FOOI01000033.1"/>
</dbReference>
<dbReference type="InterPro" id="IPR013422">
    <property type="entry name" value="CRISPR-assoc_prot_Cas5_N"/>
</dbReference>
<dbReference type="NCBIfam" id="TIGR02593">
    <property type="entry name" value="CRISPR_cas5"/>
    <property type="match status" value="1"/>
</dbReference>
<gene>
    <name evidence="2" type="ORF">FHR37_000933</name>
    <name evidence="3" type="ORF">SAMN05421678_1337</name>
</gene>
<dbReference type="Proteomes" id="UP000533017">
    <property type="component" value="Unassembled WGS sequence"/>
</dbReference>
<keyword evidence="5" id="KW-1185">Reference proteome</keyword>
<evidence type="ECO:0000313" key="5">
    <source>
        <dbReference type="Proteomes" id="UP000533017"/>
    </source>
</evidence>
<dbReference type="InterPro" id="IPR010147">
    <property type="entry name" value="CRISPR-assoc_prot_CasD"/>
</dbReference>
<dbReference type="EMBL" id="JACBZA010000001">
    <property type="protein sequence ID" value="NYH82082.1"/>
    <property type="molecule type" value="Genomic_DNA"/>
</dbReference>
<evidence type="ECO:0000256" key="1">
    <source>
        <dbReference type="ARBA" id="ARBA00023118"/>
    </source>
</evidence>
<dbReference type="OrthoDB" id="3189549at2"/>
<reference evidence="2 5" key="2">
    <citation type="submission" date="2020-07" db="EMBL/GenBank/DDBJ databases">
        <title>Sequencing the genomes of 1000 actinobacteria strains.</title>
        <authorList>
            <person name="Klenk H.-P."/>
        </authorList>
    </citation>
    <scope>NUCLEOTIDE SEQUENCE [LARGE SCALE GENOMIC DNA]</scope>
    <source>
        <strain evidence="2 5">DSM 45117</strain>
    </source>
</reference>
<evidence type="ECO:0000313" key="2">
    <source>
        <dbReference type="EMBL" id="NYH82082.1"/>
    </source>
</evidence>
<dbReference type="GO" id="GO:0051607">
    <property type="term" value="P:defense response to virus"/>
    <property type="evidence" value="ECO:0007669"/>
    <property type="project" value="UniProtKB-KW"/>
</dbReference>
<dbReference type="GO" id="GO:0003723">
    <property type="term" value="F:RNA binding"/>
    <property type="evidence" value="ECO:0007669"/>
    <property type="project" value="InterPro"/>
</dbReference>
<reference evidence="3 4" key="1">
    <citation type="submission" date="2016-10" db="EMBL/GenBank/DDBJ databases">
        <authorList>
            <person name="de Groot N.N."/>
        </authorList>
    </citation>
    <scope>NUCLEOTIDE SEQUENCE [LARGE SCALE GENOMIC DNA]</scope>
    <source>
        <strain evidence="3 4">CPCC 202808</strain>
    </source>
</reference>
<evidence type="ECO:0000313" key="3">
    <source>
        <dbReference type="EMBL" id="SFH73075.1"/>
    </source>
</evidence>
<dbReference type="STRING" id="504797.SAMN05421678_1337"/>
<sequence>MTGLVLRLAGPLQSWGSRSRFVRRETERAPTKSGVIGILAAARGMRRTDDLTELLGLRFAVRVDQPGTLIRDFQTARSLDGSRAMPLSYRHYMADAVYVAVLEGDCQLLAGLDAALRAPVFPLYLGRRSCPPVQPLSLGVRDGSLTEVISAVSWQASQWYRRRRREPQVSLEVIRDAHPDEQGDVVRDEPESFDPQRREYGWRPVVRETVSLTNPDISDSVAEQFGHDPMALLGG</sequence>
<dbReference type="Pfam" id="PF09704">
    <property type="entry name" value="Cas_Cas5d"/>
    <property type="match status" value="1"/>
</dbReference>
<dbReference type="Proteomes" id="UP000199052">
    <property type="component" value="Unassembled WGS sequence"/>
</dbReference>
<evidence type="ECO:0000313" key="4">
    <source>
        <dbReference type="Proteomes" id="UP000199052"/>
    </source>
</evidence>
<dbReference type="AlphaFoldDB" id="A0A1I3CF57"/>